<accession>A0A5B8FGZ4</accession>
<feature type="compositionally biased region" description="Acidic residues" evidence="1">
    <location>
        <begin position="68"/>
        <end position="97"/>
    </location>
</feature>
<dbReference type="KEGG" id="ppru:FDP22_08615"/>
<dbReference type="AlphaFoldDB" id="A0A5B8FGZ4"/>
<evidence type="ECO:0000256" key="1">
    <source>
        <dbReference type="SAM" id="MobiDB-lite"/>
    </source>
</evidence>
<proteinExistence type="predicted"/>
<evidence type="ECO:0000313" key="3">
    <source>
        <dbReference type="Proteomes" id="UP000305888"/>
    </source>
</evidence>
<dbReference type="EMBL" id="CP040818">
    <property type="protein sequence ID" value="QDL91831.1"/>
    <property type="molecule type" value="Genomic_DNA"/>
</dbReference>
<reference evidence="2 3" key="1">
    <citation type="submission" date="2019-06" db="EMBL/GenBank/DDBJ databases">
        <title>Genome sequence of Rhodobacteraceae bacterium D4M1.</title>
        <authorList>
            <person name="Cao J."/>
        </authorList>
    </citation>
    <scope>NUCLEOTIDE SEQUENCE [LARGE SCALE GENOMIC DNA]</scope>
    <source>
        <strain evidence="2 3">D4M1</strain>
    </source>
</reference>
<evidence type="ECO:0000313" key="2">
    <source>
        <dbReference type="EMBL" id="QDL91831.1"/>
    </source>
</evidence>
<dbReference type="Proteomes" id="UP000305888">
    <property type="component" value="Chromosome"/>
</dbReference>
<sequence length="113" mass="12172">MPNPEWGVKRVCPSCASRFYDLTNDPATCPVCGGVFSLESLTLKRGRAERAEVVKPRPVAAAAAPDAIGDDVLDDDEDIDVADDDVLDDDDDDDTVSIEEIGERADSDDDTEN</sequence>
<keyword evidence="3" id="KW-1185">Reference proteome</keyword>
<feature type="region of interest" description="Disordered" evidence="1">
    <location>
        <begin position="58"/>
        <end position="113"/>
    </location>
</feature>
<dbReference type="OrthoDB" id="9815689at2"/>
<gene>
    <name evidence="2" type="ORF">FDP22_08615</name>
</gene>
<feature type="compositionally biased region" description="Low complexity" evidence="1">
    <location>
        <begin position="58"/>
        <end position="67"/>
    </location>
</feature>
<dbReference type="InterPro" id="IPR012644">
    <property type="entry name" value="CHP02300_FYDLN_acid"/>
</dbReference>
<name>A0A5B8FGZ4_9RHOB</name>
<organism evidence="2 3">
    <name type="scientific">Paroceanicella profunda</name>
    <dbReference type="NCBI Taxonomy" id="2579971"/>
    <lineage>
        <taxon>Bacteria</taxon>
        <taxon>Pseudomonadati</taxon>
        <taxon>Pseudomonadota</taxon>
        <taxon>Alphaproteobacteria</taxon>
        <taxon>Rhodobacterales</taxon>
        <taxon>Paracoccaceae</taxon>
        <taxon>Paroceanicella</taxon>
    </lineage>
</organism>
<dbReference type="RefSeq" id="WP_138572116.1">
    <property type="nucleotide sequence ID" value="NZ_CP040818.1"/>
</dbReference>
<dbReference type="Pfam" id="PF09538">
    <property type="entry name" value="FYDLN_acid"/>
    <property type="match status" value="1"/>
</dbReference>
<protein>
    <submittedName>
        <fullName evidence="2">TIGR02300 family protein</fullName>
    </submittedName>
</protein>